<dbReference type="PANTHER" id="PTHR35568">
    <property type="entry name" value="TRANSCRIPTIONAL REGULATOR DAUR"/>
    <property type="match status" value="1"/>
</dbReference>
<dbReference type="Pfam" id="PF13309">
    <property type="entry name" value="HTH_22"/>
    <property type="match status" value="1"/>
</dbReference>
<protein>
    <submittedName>
        <fullName evidence="3">YheO-like protein</fullName>
    </submittedName>
</protein>
<reference evidence="3 4" key="1">
    <citation type="submission" date="2016-02" db="EMBL/GenBank/DDBJ databases">
        <authorList>
            <person name="Wen L."/>
            <person name="He K."/>
            <person name="Yang H."/>
        </authorList>
    </citation>
    <scope>NUCLEOTIDE SEQUENCE [LARGE SCALE GENOMIC DNA]</scope>
    <source>
        <strain evidence="3 4">MJR8628A</strain>
    </source>
</reference>
<dbReference type="RefSeq" id="WP_061101665.1">
    <property type="nucleotide sequence ID" value="NZ_JAQMMT010000009.1"/>
</dbReference>
<dbReference type="InterPro" id="IPR039446">
    <property type="entry name" value="DauR-like"/>
</dbReference>
<dbReference type="InterPro" id="IPR013559">
    <property type="entry name" value="YheO"/>
</dbReference>
<dbReference type="Proteomes" id="UP000070326">
    <property type="component" value="Unassembled WGS sequence"/>
</dbReference>
<dbReference type="AlphaFoldDB" id="A0A135YWV4"/>
<proteinExistence type="predicted"/>
<evidence type="ECO:0000259" key="2">
    <source>
        <dbReference type="Pfam" id="PF13309"/>
    </source>
</evidence>
<gene>
    <name evidence="3" type="ORF">HMPREF3195_00474</name>
</gene>
<evidence type="ECO:0000313" key="3">
    <source>
        <dbReference type="EMBL" id="KXI13876.1"/>
    </source>
</evidence>
<dbReference type="PANTHER" id="PTHR35568:SF1">
    <property type="entry name" value="TRANSCRIPTIONAL REGULATOR DAUR"/>
    <property type="match status" value="1"/>
</dbReference>
<comment type="caution">
    <text evidence="3">The sequence shown here is derived from an EMBL/GenBank/DDBJ whole genome shotgun (WGS) entry which is preliminary data.</text>
</comment>
<accession>A0A135YWV4</accession>
<dbReference type="EMBL" id="LSQZ01000016">
    <property type="protein sequence ID" value="KXI13876.1"/>
    <property type="molecule type" value="Genomic_DNA"/>
</dbReference>
<dbReference type="eggNOG" id="COG2964">
    <property type="taxonomic scope" value="Bacteria"/>
</dbReference>
<name>A0A135YWV4_9FIRM</name>
<feature type="domain" description="YheO-like" evidence="1">
    <location>
        <begin position="20"/>
        <end position="125"/>
    </location>
</feature>
<dbReference type="STRING" id="1261.HMPREF3195_00474"/>
<feature type="domain" description="Transcriptional regulator DauR-like HTH" evidence="2">
    <location>
        <begin position="158"/>
        <end position="212"/>
    </location>
</feature>
<sequence length="218" mass="24750">MEIGTYKGEVKDFESFIEYINTLAVIISEMFGQNCEVVVSDLDNPDHAVLAIYNGEVTGRKVGDPLNTRSEELIERSIGGYNINYKKANKKIKKEIKSSTIVTKAFGRNISFCINYDCDDLTMLQGQLKKFLSMGNEAYDEFDSYNNGELVEQKLMAEVEKMGKSIVSMNKGDRINLIRNLKATGVFKIQKSVPYIAEQLGVSRYTIYNYLNEIEKNK</sequence>
<evidence type="ECO:0000313" key="4">
    <source>
        <dbReference type="Proteomes" id="UP000070326"/>
    </source>
</evidence>
<organism evidence="3 4">
    <name type="scientific">Peptostreptococcus anaerobius</name>
    <dbReference type="NCBI Taxonomy" id="1261"/>
    <lineage>
        <taxon>Bacteria</taxon>
        <taxon>Bacillati</taxon>
        <taxon>Bacillota</taxon>
        <taxon>Clostridia</taxon>
        <taxon>Peptostreptococcales</taxon>
        <taxon>Peptostreptococcaceae</taxon>
        <taxon>Peptostreptococcus</taxon>
    </lineage>
</organism>
<evidence type="ECO:0000259" key="1">
    <source>
        <dbReference type="Pfam" id="PF08348"/>
    </source>
</evidence>
<dbReference type="PATRIC" id="fig|1261.5.peg.481"/>
<dbReference type="Pfam" id="PF08348">
    <property type="entry name" value="PAS_6"/>
    <property type="match status" value="1"/>
</dbReference>
<dbReference type="InterPro" id="IPR039445">
    <property type="entry name" value="DauR-like_HTH"/>
</dbReference>